<keyword evidence="7 17" id="KW-0067">ATP-binding</keyword>
<dbReference type="Pfam" id="PF17856">
    <property type="entry name" value="TIP49_C"/>
    <property type="match status" value="1"/>
</dbReference>
<evidence type="ECO:0000256" key="13">
    <source>
        <dbReference type="ARBA" id="ARBA00023242"/>
    </source>
</evidence>
<keyword evidence="5 17" id="KW-0378">Hydrolase</keyword>
<dbReference type="Pfam" id="PF06068">
    <property type="entry name" value="TIP49"/>
    <property type="match status" value="1"/>
</dbReference>
<reference evidence="19 20" key="1">
    <citation type="journal article" date="2019" name="Nat. Ecol. Evol.">
        <title>Megaphylogeny resolves global patterns of mushroom evolution.</title>
        <authorList>
            <person name="Varga T."/>
            <person name="Krizsan K."/>
            <person name="Foldi C."/>
            <person name="Dima B."/>
            <person name="Sanchez-Garcia M."/>
            <person name="Sanchez-Ramirez S."/>
            <person name="Szollosi G.J."/>
            <person name="Szarkandi J.G."/>
            <person name="Papp V."/>
            <person name="Albert L."/>
            <person name="Andreopoulos W."/>
            <person name="Angelini C."/>
            <person name="Antonin V."/>
            <person name="Barry K.W."/>
            <person name="Bougher N.L."/>
            <person name="Buchanan P."/>
            <person name="Buyck B."/>
            <person name="Bense V."/>
            <person name="Catcheside P."/>
            <person name="Chovatia M."/>
            <person name="Cooper J."/>
            <person name="Damon W."/>
            <person name="Desjardin D."/>
            <person name="Finy P."/>
            <person name="Geml J."/>
            <person name="Haridas S."/>
            <person name="Hughes K."/>
            <person name="Justo A."/>
            <person name="Karasinski D."/>
            <person name="Kautmanova I."/>
            <person name="Kiss B."/>
            <person name="Kocsube S."/>
            <person name="Kotiranta H."/>
            <person name="LaButti K.M."/>
            <person name="Lechner B.E."/>
            <person name="Liimatainen K."/>
            <person name="Lipzen A."/>
            <person name="Lukacs Z."/>
            <person name="Mihaltcheva S."/>
            <person name="Morgado L.N."/>
            <person name="Niskanen T."/>
            <person name="Noordeloos M.E."/>
            <person name="Ohm R.A."/>
            <person name="Ortiz-Santana B."/>
            <person name="Ovrebo C."/>
            <person name="Racz N."/>
            <person name="Riley R."/>
            <person name="Savchenko A."/>
            <person name="Shiryaev A."/>
            <person name="Soop K."/>
            <person name="Spirin V."/>
            <person name="Szebenyi C."/>
            <person name="Tomsovsky M."/>
            <person name="Tulloss R.E."/>
            <person name="Uehling J."/>
            <person name="Grigoriev I.V."/>
            <person name="Vagvolgyi C."/>
            <person name="Papp T."/>
            <person name="Martin F.M."/>
            <person name="Miettinen O."/>
            <person name="Hibbett D.S."/>
            <person name="Nagy L.G."/>
        </authorList>
    </citation>
    <scope>NUCLEOTIDE SEQUENCE [LARGE SCALE GENOMIC DNA]</scope>
    <source>
        <strain evidence="19 20">CBS 121175</strain>
    </source>
</reference>
<evidence type="ECO:0000256" key="3">
    <source>
        <dbReference type="ARBA" id="ARBA00022741"/>
    </source>
</evidence>
<dbReference type="STRING" id="230819.A0A5C3KM90"/>
<dbReference type="GO" id="GO:0003678">
    <property type="term" value="F:DNA helicase activity"/>
    <property type="evidence" value="ECO:0007669"/>
    <property type="project" value="UniProtKB-EC"/>
</dbReference>
<evidence type="ECO:0000256" key="9">
    <source>
        <dbReference type="ARBA" id="ARBA00023015"/>
    </source>
</evidence>
<dbReference type="InterPro" id="IPR027238">
    <property type="entry name" value="RuvB-like"/>
</dbReference>
<dbReference type="GO" id="GO:0031011">
    <property type="term" value="C:Ino80 complex"/>
    <property type="evidence" value="ECO:0007669"/>
    <property type="project" value="UniProtKB-ARBA"/>
</dbReference>
<dbReference type="SUPFAM" id="SSF52540">
    <property type="entry name" value="P-loop containing nucleoside triphosphate hydrolases"/>
    <property type="match status" value="1"/>
</dbReference>
<comment type="subunit">
    <text evidence="16">May form heterododecamers with RVB1. Component of the SWR1 chromatin remodeling complex, the INO80 chromatin remodeling complex, and of the R2TP complex.</text>
</comment>
<comment type="similarity">
    <text evidence="2 17">Belongs to the RuvB family.</text>
</comment>
<evidence type="ECO:0000256" key="1">
    <source>
        <dbReference type="ARBA" id="ARBA00004123"/>
    </source>
</evidence>
<name>A0A5C3KM90_COPMA</name>
<organism evidence="19 20">
    <name type="scientific">Coprinopsis marcescibilis</name>
    <name type="common">Agaric fungus</name>
    <name type="synonym">Psathyrella marcescibilis</name>
    <dbReference type="NCBI Taxonomy" id="230819"/>
    <lineage>
        <taxon>Eukaryota</taxon>
        <taxon>Fungi</taxon>
        <taxon>Dikarya</taxon>
        <taxon>Basidiomycota</taxon>
        <taxon>Agaricomycotina</taxon>
        <taxon>Agaricomycetes</taxon>
        <taxon>Agaricomycetidae</taxon>
        <taxon>Agaricales</taxon>
        <taxon>Agaricineae</taxon>
        <taxon>Psathyrellaceae</taxon>
        <taxon>Coprinopsis</taxon>
    </lineage>
</organism>
<dbReference type="Proteomes" id="UP000307440">
    <property type="component" value="Unassembled WGS sequence"/>
</dbReference>
<comment type="subcellular location">
    <subcellularLocation>
        <location evidence="1 17">Nucleus</location>
    </subcellularLocation>
</comment>
<dbReference type="GO" id="GO:0006325">
    <property type="term" value="P:chromatin organization"/>
    <property type="evidence" value="ECO:0007669"/>
    <property type="project" value="UniProtKB-KW"/>
</dbReference>
<comment type="function">
    <text evidence="17">DNA helicase participates in several chromatin remodeling complexes, including the SWR1 and the INO80 complexes.</text>
</comment>
<dbReference type="EMBL" id="ML210265">
    <property type="protein sequence ID" value="TFK21531.1"/>
    <property type="molecule type" value="Genomic_DNA"/>
</dbReference>
<dbReference type="FunFam" id="2.40.50.360:FF:000002">
    <property type="entry name" value="RuvB-like helicase"/>
    <property type="match status" value="1"/>
</dbReference>
<accession>A0A5C3KM90</accession>
<keyword evidence="20" id="KW-1185">Reference proteome</keyword>
<keyword evidence="10" id="KW-0010">Activator</keyword>
<evidence type="ECO:0000259" key="18">
    <source>
        <dbReference type="SMART" id="SM00382"/>
    </source>
</evidence>
<dbReference type="GO" id="GO:0000812">
    <property type="term" value="C:Swr1 complex"/>
    <property type="evidence" value="ECO:0007669"/>
    <property type="project" value="UniProtKB-ARBA"/>
</dbReference>
<comment type="catalytic activity">
    <reaction evidence="15 17">
        <text>ATP + H2O = ADP + phosphate + H(+)</text>
        <dbReference type="Rhea" id="RHEA:13065"/>
        <dbReference type="ChEBI" id="CHEBI:15377"/>
        <dbReference type="ChEBI" id="CHEBI:15378"/>
        <dbReference type="ChEBI" id="CHEBI:30616"/>
        <dbReference type="ChEBI" id="CHEBI:43474"/>
        <dbReference type="ChEBI" id="CHEBI:456216"/>
        <dbReference type="EC" id="3.6.4.12"/>
    </reaction>
</comment>
<dbReference type="PANTHER" id="PTHR11093">
    <property type="entry name" value="RUVB-RELATED REPTIN AND PONTIN"/>
    <property type="match status" value="1"/>
</dbReference>
<keyword evidence="11 17" id="KW-0804">Transcription</keyword>
<keyword evidence="3 17" id="KW-0547">Nucleotide-binding</keyword>
<keyword evidence="6 17" id="KW-0347">Helicase</keyword>
<keyword evidence="4 17" id="KW-0227">DNA damage</keyword>
<dbReference type="GO" id="GO:0016887">
    <property type="term" value="F:ATP hydrolysis activity"/>
    <property type="evidence" value="ECO:0007669"/>
    <property type="project" value="RHEA"/>
</dbReference>
<evidence type="ECO:0000256" key="5">
    <source>
        <dbReference type="ARBA" id="ARBA00022801"/>
    </source>
</evidence>
<dbReference type="SMART" id="SM00382">
    <property type="entry name" value="AAA"/>
    <property type="match status" value="1"/>
</dbReference>
<evidence type="ECO:0000256" key="8">
    <source>
        <dbReference type="ARBA" id="ARBA00022853"/>
    </source>
</evidence>
<dbReference type="InterPro" id="IPR003593">
    <property type="entry name" value="AAA+_ATPase"/>
</dbReference>
<protein>
    <recommendedName>
        <fullName evidence="17">RuvB-like helicase</fullName>
        <ecNumber evidence="17">3.6.4.12</ecNumber>
    </recommendedName>
</protein>
<evidence type="ECO:0000256" key="15">
    <source>
        <dbReference type="ARBA" id="ARBA00047995"/>
    </source>
</evidence>
<dbReference type="Gene3D" id="3.40.50.300">
    <property type="entry name" value="P-loop containing nucleotide triphosphate hydrolases"/>
    <property type="match status" value="1"/>
</dbReference>
<evidence type="ECO:0000256" key="7">
    <source>
        <dbReference type="ARBA" id="ARBA00022840"/>
    </source>
</evidence>
<evidence type="ECO:0000256" key="11">
    <source>
        <dbReference type="ARBA" id="ARBA00023163"/>
    </source>
</evidence>
<proteinExistence type="inferred from homology"/>
<evidence type="ECO:0000313" key="20">
    <source>
        <dbReference type="Proteomes" id="UP000307440"/>
    </source>
</evidence>
<evidence type="ECO:0000256" key="4">
    <source>
        <dbReference type="ARBA" id="ARBA00022763"/>
    </source>
</evidence>
<sequence length="465" mass="51521">MAMQITTGTSELRDITKMERIGAHSHIRGLGLDDRLEPRENSQGLVGQAKARKAAGMILKMVQEGRIAGRAMLFAGPPSTGKTAIALAMSQSLGPDVPFTMIAASEVFSLSMSKTEALTQAFRRSIGVRIKEESEIIEGEVVEIQIDRSISGATKTGKLTIKTTDMETIYDLGTKMIEALTKEKVLAGDVIMIDKTSGKISKLGRSFARSRDYDAMGADTKFVQCPEGEIQKRKEVVHTVTLHEIDVINSRTQGFLALFAGDTGEIKPELRNQINTKVSDWREEGKAEIVPGVLFIDEVHMLDIECFSFLNRALEGDLAPLVIMASNRGMSRIRGTKFRSPHGLPMDLLDRVLIVSTKPYSDDEVQQIIGIRCQEEDVKLSPEATQVLTSMALQTTLRYALNLISCAQVLARKRKSEEVQVEDLRRGYSYFMDDKRSVQWLKEQQGNLISEEVTGGDDDVMDTDK</sequence>
<dbReference type="FunFam" id="3.40.50.300:FF:002221">
    <property type="entry name" value="RuvB-like 2"/>
    <property type="match status" value="2"/>
</dbReference>
<dbReference type="Gene3D" id="1.10.8.60">
    <property type="match status" value="1"/>
</dbReference>
<evidence type="ECO:0000256" key="17">
    <source>
        <dbReference type="RuleBase" id="RU363048"/>
    </source>
</evidence>
<keyword evidence="8 17" id="KW-0156">Chromatin regulator</keyword>
<evidence type="ECO:0000256" key="16">
    <source>
        <dbReference type="ARBA" id="ARBA00065373"/>
    </source>
</evidence>
<dbReference type="InterPro" id="IPR010339">
    <property type="entry name" value="TIP49_P-loop"/>
</dbReference>
<evidence type="ECO:0000256" key="2">
    <source>
        <dbReference type="ARBA" id="ARBA00007519"/>
    </source>
</evidence>
<dbReference type="OrthoDB" id="10060499at2759"/>
<dbReference type="FunFam" id="1.10.8.60:FF:000010">
    <property type="entry name" value="RuvB-like helicase"/>
    <property type="match status" value="1"/>
</dbReference>
<keyword evidence="12 17" id="KW-0234">DNA repair</keyword>
<dbReference type="AlphaFoldDB" id="A0A5C3KM90"/>
<dbReference type="InterPro" id="IPR042487">
    <property type="entry name" value="RuvBL1/2_DNA/RNA_bd_dom"/>
</dbReference>
<dbReference type="Gene3D" id="2.40.50.360">
    <property type="entry name" value="RuvB-like helicase, domain II"/>
    <property type="match status" value="1"/>
</dbReference>
<dbReference type="GO" id="GO:0006281">
    <property type="term" value="P:DNA repair"/>
    <property type="evidence" value="ECO:0007669"/>
    <property type="project" value="UniProtKB-KW"/>
</dbReference>
<feature type="domain" description="AAA+ ATPase" evidence="18">
    <location>
        <begin position="68"/>
        <end position="359"/>
    </location>
</feature>
<evidence type="ECO:0000256" key="12">
    <source>
        <dbReference type="ARBA" id="ARBA00023204"/>
    </source>
</evidence>
<evidence type="ECO:0000313" key="19">
    <source>
        <dbReference type="EMBL" id="TFK21531.1"/>
    </source>
</evidence>
<evidence type="ECO:0000256" key="14">
    <source>
        <dbReference type="ARBA" id="ARBA00025345"/>
    </source>
</evidence>
<keyword evidence="9 17" id="KW-0805">Transcription regulation</keyword>
<evidence type="ECO:0000256" key="6">
    <source>
        <dbReference type="ARBA" id="ARBA00022806"/>
    </source>
</evidence>
<dbReference type="GO" id="GO:0005524">
    <property type="term" value="F:ATP binding"/>
    <property type="evidence" value="ECO:0007669"/>
    <property type="project" value="UniProtKB-KW"/>
</dbReference>
<dbReference type="InterPro" id="IPR041048">
    <property type="entry name" value="RuvB-like_C"/>
</dbReference>
<keyword evidence="13 17" id="KW-0539">Nucleus</keyword>
<dbReference type="InterPro" id="IPR027417">
    <property type="entry name" value="P-loop_NTPase"/>
</dbReference>
<dbReference type="EC" id="3.6.4.12" evidence="17"/>
<comment type="function">
    <text evidence="14">DNA helicase which participates in several chromatin remodeling complexes, including the SWR1 and the INO80 complexes. The SWR1 complex mediates the ATP-dependent exchange of histone H2A for the H2A variant HZT1 leading to transcriptional regulation of selected genes by chromatin remodeling. The INO80 complex remodels chromatin by shifting nucleosomes and is involved in DNA repair. Also involved in pre-rRNA processing.</text>
</comment>
<evidence type="ECO:0000256" key="10">
    <source>
        <dbReference type="ARBA" id="ARBA00023159"/>
    </source>
</evidence>
<gene>
    <name evidence="19" type="ORF">FA15DRAFT_672466</name>
</gene>